<dbReference type="OrthoDB" id="2926393at2"/>
<sequence length="246" mass="29003">MIIQDYSEHIENFENYLKSKLASIDEISGDNNVLFKKILYVSFLDSLSSCVYPGRGNKERFVSMLERFSKWEDRDRVSLPHLGKFVQIISDPLLEQARKYVTPKLKTWQERSCYVISISEDPIIDEILDKSWKTNKETGIHVSLTDFKHISLLYQLRNALVHQFQSRGDEMGNLRQLDHPYYQRVQIFNGTLEDMKPVRFELVYPTQFLKSLSEKTLENVVDYLKDGNINPFPHYYAGDYWITELN</sequence>
<dbReference type="HOGENOM" id="CLU_1146384_0_0_10"/>
<dbReference type="AlphaFoldDB" id="A1BD50"/>
<name>A1BD50_CHLPD</name>
<accession>A1BD50</accession>
<protein>
    <submittedName>
        <fullName evidence="1">Uncharacterized protein</fullName>
    </submittedName>
</protein>
<reference evidence="1 2" key="1">
    <citation type="submission" date="2006-12" db="EMBL/GenBank/DDBJ databases">
        <title>Complete sequence of Chlorobium phaeobacteroides DSM 266.</title>
        <authorList>
            <consortium name="US DOE Joint Genome Institute"/>
            <person name="Copeland A."/>
            <person name="Lucas S."/>
            <person name="Lapidus A."/>
            <person name="Barry K."/>
            <person name="Detter J.C."/>
            <person name="Glavina del Rio T."/>
            <person name="Hammon N."/>
            <person name="Israni S."/>
            <person name="Pitluck S."/>
            <person name="Goltsman E."/>
            <person name="Schmutz J."/>
            <person name="Larimer F."/>
            <person name="Land M."/>
            <person name="Hauser L."/>
            <person name="Mikhailova N."/>
            <person name="Li T."/>
            <person name="Overmann J."/>
            <person name="Bryant D.A."/>
            <person name="Richardson P."/>
        </authorList>
    </citation>
    <scope>NUCLEOTIDE SEQUENCE [LARGE SCALE GENOMIC DNA]</scope>
    <source>
        <strain evidence="1 2">DSM 266</strain>
    </source>
</reference>
<gene>
    <name evidence="1" type="ordered locus">Cpha266_0263</name>
</gene>
<evidence type="ECO:0000313" key="2">
    <source>
        <dbReference type="Proteomes" id="UP000008701"/>
    </source>
</evidence>
<dbReference type="KEGG" id="cph:Cpha266_0263"/>
<keyword evidence="2" id="KW-1185">Reference proteome</keyword>
<dbReference type="STRING" id="290317.Cpha266_0263"/>
<dbReference type="Proteomes" id="UP000008701">
    <property type="component" value="Chromosome"/>
</dbReference>
<evidence type="ECO:0000313" key="1">
    <source>
        <dbReference type="EMBL" id="ABL64327.1"/>
    </source>
</evidence>
<dbReference type="EMBL" id="CP000492">
    <property type="protein sequence ID" value="ABL64327.1"/>
    <property type="molecule type" value="Genomic_DNA"/>
</dbReference>
<dbReference type="RefSeq" id="WP_011744166.1">
    <property type="nucleotide sequence ID" value="NC_008639.1"/>
</dbReference>
<dbReference type="eggNOG" id="ENOG5033FSW">
    <property type="taxonomic scope" value="Bacteria"/>
</dbReference>
<proteinExistence type="predicted"/>
<organism evidence="1 2">
    <name type="scientific">Chlorobium phaeobacteroides (strain DSM 266 / SMG 266 / 2430)</name>
    <dbReference type="NCBI Taxonomy" id="290317"/>
    <lineage>
        <taxon>Bacteria</taxon>
        <taxon>Pseudomonadati</taxon>
        <taxon>Chlorobiota</taxon>
        <taxon>Chlorobiia</taxon>
        <taxon>Chlorobiales</taxon>
        <taxon>Chlorobiaceae</taxon>
        <taxon>Chlorobium/Pelodictyon group</taxon>
        <taxon>Chlorobium</taxon>
    </lineage>
</organism>